<dbReference type="Proteomes" id="UP000276133">
    <property type="component" value="Unassembled WGS sequence"/>
</dbReference>
<sequence>MIIYIRAMLNKSINQIKIEKNLLNFSHLVAALECGCNKKRGSLKSAVFMLKGWVITRFKNTCANDRKKTGKMIIKNSKKLQNRYSI</sequence>
<organism evidence="1 2">
    <name type="scientific">Brachionus plicatilis</name>
    <name type="common">Marine rotifer</name>
    <name type="synonym">Brachionus muelleri</name>
    <dbReference type="NCBI Taxonomy" id="10195"/>
    <lineage>
        <taxon>Eukaryota</taxon>
        <taxon>Metazoa</taxon>
        <taxon>Spiralia</taxon>
        <taxon>Gnathifera</taxon>
        <taxon>Rotifera</taxon>
        <taxon>Eurotatoria</taxon>
        <taxon>Monogononta</taxon>
        <taxon>Pseudotrocha</taxon>
        <taxon>Ploima</taxon>
        <taxon>Brachionidae</taxon>
        <taxon>Brachionus</taxon>
    </lineage>
</organism>
<comment type="caution">
    <text evidence="1">The sequence shown here is derived from an EMBL/GenBank/DDBJ whole genome shotgun (WGS) entry which is preliminary data.</text>
</comment>
<protein>
    <submittedName>
        <fullName evidence="1">Uncharacterized protein</fullName>
    </submittedName>
</protein>
<name>A0A3M7T0Q3_BRAPC</name>
<accession>A0A3M7T0Q3</accession>
<dbReference type="EMBL" id="REGN01000507">
    <property type="protein sequence ID" value="RNA41400.1"/>
    <property type="molecule type" value="Genomic_DNA"/>
</dbReference>
<gene>
    <name evidence="1" type="ORF">BpHYR1_053037</name>
</gene>
<keyword evidence="2" id="KW-1185">Reference proteome</keyword>
<proteinExistence type="predicted"/>
<evidence type="ECO:0000313" key="2">
    <source>
        <dbReference type="Proteomes" id="UP000276133"/>
    </source>
</evidence>
<evidence type="ECO:0000313" key="1">
    <source>
        <dbReference type="EMBL" id="RNA41400.1"/>
    </source>
</evidence>
<dbReference type="AlphaFoldDB" id="A0A3M7T0Q3"/>
<reference evidence="1 2" key="1">
    <citation type="journal article" date="2018" name="Sci. Rep.">
        <title>Genomic signatures of local adaptation to the degree of environmental predictability in rotifers.</title>
        <authorList>
            <person name="Franch-Gras L."/>
            <person name="Hahn C."/>
            <person name="Garcia-Roger E.M."/>
            <person name="Carmona M.J."/>
            <person name="Serra M."/>
            <person name="Gomez A."/>
        </authorList>
    </citation>
    <scope>NUCLEOTIDE SEQUENCE [LARGE SCALE GENOMIC DNA]</scope>
    <source>
        <strain evidence="1">HYR1</strain>
    </source>
</reference>